<evidence type="ECO:0000313" key="1">
    <source>
        <dbReference type="EMBL" id="MEQ2316948.1"/>
    </source>
</evidence>
<gene>
    <name evidence="1" type="ORF">AMECASPLE_037786</name>
</gene>
<protein>
    <submittedName>
        <fullName evidence="1">Uncharacterized protein</fullName>
    </submittedName>
</protein>
<reference evidence="1 2" key="1">
    <citation type="submission" date="2021-06" db="EMBL/GenBank/DDBJ databases">
        <authorList>
            <person name="Palmer J.M."/>
        </authorList>
    </citation>
    <scope>NUCLEOTIDE SEQUENCE [LARGE SCALE GENOMIC DNA]</scope>
    <source>
        <strain evidence="1 2">AS_MEX2019</strain>
        <tissue evidence="1">Muscle</tissue>
    </source>
</reference>
<dbReference type="EMBL" id="JAHRIP010091218">
    <property type="protein sequence ID" value="MEQ2316948.1"/>
    <property type="molecule type" value="Genomic_DNA"/>
</dbReference>
<keyword evidence="2" id="KW-1185">Reference proteome</keyword>
<evidence type="ECO:0000313" key="2">
    <source>
        <dbReference type="Proteomes" id="UP001469553"/>
    </source>
</evidence>
<organism evidence="1 2">
    <name type="scientific">Ameca splendens</name>
    <dbReference type="NCBI Taxonomy" id="208324"/>
    <lineage>
        <taxon>Eukaryota</taxon>
        <taxon>Metazoa</taxon>
        <taxon>Chordata</taxon>
        <taxon>Craniata</taxon>
        <taxon>Vertebrata</taxon>
        <taxon>Euteleostomi</taxon>
        <taxon>Actinopterygii</taxon>
        <taxon>Neopterygii</taxon>
        <taxon>Teleostei</taxon>
        <taxon>Neoteleostei</taxon>
        <taxon>Acanthomorphata</taxon>
        <taxon>Ovalentaria</taxon>
        <taxon>Atherinomorphae</taxon>
        <taxon>Cyprinodontiformes</taxon>
        <taxon>Goodeidae</taxon>
        <taxon>Ameca</taxon>
    </lineage>
</organism>
<dbReference type="Proteomes" id="UP001469553">
    <property type="component" value="Unassembled WGS sequence"/>
</dbReference>
<sequence length="125" mass="14247">MLLFSDLCSRFPFSFTIFKGPTQFIHKTNMDNVLLICCHTQDPTRISTSVETPTVNAGNFLNHSSLLTVSETNPELYMPLVPHSHYEKKSFFTNLKLMFKNKTHIHIVFTPSHQIHSAQKVAAPD</sequence>
<name>A0ABV1AEE4_9TELE</name>
<accession>A0ABV1AEE4</accession>
<comment type="caution">
    <text evidence="1">The sequence shown here is derived from an EMBL/GenBank/DDBJ whole genome shotgun (WGS) entry which is preliminary data.</text>
</comment>
<proteinExistence type="predicted"/>